<reference evidence="2" key="1">
    <citation type="submission" date="2016-10" db="EMBL/GenBank/DDBJ databases">
        <authorList>
            <person name="de Groot N.N."/>
        </authorList>
    </citation>
    <scope>NUCLEOTIDE SEQUENCE [LARGE SCALE GENOMIC DNA]</scope>
    <source>
        <strain evidence="2">FI11049</strain>
    </source>
</reference>
<protein>
    <submittedName>
        <fullName evidence="2">Uncharacterized protein</fullName>
    </submittedName>
</protein>
<dbReference type="GeneID" id="83730408"/>
<evidence type="ECO:0000313" key="4">
    <source>
        <dbReference type="Proteomes" id="UP000522333"/>
    </source>
</evidence>
<evidence type="ECO:0000313" key="2">
    <source>
        <dbReference type="EMBL" id="SFV73708.1"/>
    </source>
</evidence>
<dbReference type="EMBL" id="LT630450">
    <property type="protein sequence ID" value="SFV73708.1"/>
    <property type="molecule type" value="Genomic_DNA"/>
</dbReference>
<keyword evidence="3" id="KW-1185">Reference proteome</keyword>
<reference evidence="3" key="2">
    <citation type="submission" date="2016-10" db="EMBL/GenBank/DDBJ databases">
        <authorList>
            <person name="Wegmann U."/>
        </authorList>
    </citation>
    <scope>NUCLEOTIDE SEQUENCE [LARGE SCALE GENOMIC DNA]</scope>
</reference>
<organism evidence="2 3">
    <name type="scientific">Desulfovibrio piger</name>
    <dbReference type="NCBI Taxonomy" id="901"/>
    <lineage>
        <taxon>Bacteria</taxon>
        <taxon>Pseudomonadati</taxon>
        <taxon>Thermodesulfobacteriota</taxon>
        <taxon>Desulfovibrionia</taxon>
        <taxon>Desulfovibrionales</taxon>
        <taxon>Desulfovibrionaceae</taxon>
        <taxon>Desulfovibrio</taxon>
    </lineage>
</organism>
<evidence type="ECO:0000313" key="1">
    <source>
        <dbReference type="EMBL" id="NME52883.1"/>
    </source>
</evidence>
<dbReference type="AlphaFoldDB" id="A0A1K1LG62"/>
<dbReference type="Proteomes" id="UP000522333">
    <property type="component" value="Unassembled WGS sequence"/>
</dbReference>
<dbReference type="RefSeq" id="WP_006006945.1">
    <property type="nucleotide sequence ID" value="NZ_CABKOD010000039.1"/>
</dbReference>
<name>A0A1K1LG62_9BACT</name>
<dbReference type="OrthoDB" id="5457877at2"/>
<dbReference type="EMBL" id="JABAFY010000047">
    <property type="protein sequence ID" value="NME52883.1"/>
    <property type="molecule type" value="Genomic_DNA"/>
</dbReference>
<dbReference type="KEGG" id="dpg:DESPIGER_1879"/>
<proteinExistence type="predicted"/>
<evidence type="ECO:0000313" key="3">
    <source>
        <dbReference type="Proteomes" id="UP000186323"/>
    </source>
</evidence>
<gene>
    <name evidence="2" type="ORF">DESPIGER_1879</name>
    <name evidence="1" type="ORF">HF854_10235</name>
</gene>
<dbReference type="Proteomes" id="UP000186323">
    <property type="component" value="Chromosome I"/>
</dbReference>
<sequence length="86" mass="9331">MSNPITVKGYVCSVPRAADARQASVAVVQDDVEYRIIPRGAGADLADEVSALVEVTGLLEQVDEVNYIQVRGYTLVDDTSSWDDDE</sequence>
<reference evidence="1 4" key="3">
    <citation type="submission" date="2020-04" db="EMBL/GenBank/DDBJ databases">
        <authorList>
            <person name="Hitch T.C.A."/>
            <person name="Wylensek D."/>
            <person name="Clavel T."/>
        </authorList>
    </citation>
    <scope>NUCLEOTIDE SEQUENCE [LARGE SCALE GENOMIC DNA]</scope>
    <source>
        <strain evidence="1 4">PG-251-APC-1</strain>
    </source>
</reference>
<accession>A0A1K1LG62</accession>